<reference evidence="1 2" key="1">
    <citation type="submission" date="2019-11" db="EMBL/GenBank/DDBJ databases">
        <title>Genome sequences of 17 halophilic strains isolated from different environments.</title>
        <authorList>
            <person name="Furrow R.E."/>
        </authorList>
    </citation>
    <scope>NUCLEOTIDE SEQUENCE [LARGE SCALE GENOMIC DNA]</scope>
    <source>
        <strain evidence="1 2">22511_23_Filter</strain>
    </source>
</reference>
<dbReference type="InterPro" id="IPR014347">
    <property type="entry name" value="Tautomerase/MIF_sf"/>
</dbReference>
<gene>
    <name evidence="1" type="ORF">GLW04_17020</name>
</gene>
<comment type="caution">
    <text evidence="1">The sequence shown here is derived from an EMBL/GenBank/DDBJ whole genome shotgun (WGS) entry which is preliminary data.</text>
</comment>
<dbReference type="OrthoDB" id="9804765at2"/>
<dbReference type="Gene3D" id="3.30.429.10">
    <property type="entry name" value="Macrophage Migration Inhibitory Factor"/>
    <property type="match status" value="1"/>
</dbReference>
<dbReference type="Pfam" id="PF14552">
    <property type="entry name" value="Tautomerase_2"/>
    <property type="match status" value="1"/>
</dbReference>
<dbReference type="AlphaFoldDB" id="A0A845DXR9"/>
<evidence type="ECO:0000313" key="1">
    <source>
        <dbReference type="EMBL" id="MYL21609.1"/>
    </source>
</evidence>
<accession>A0A845DXR9</accession>
<dbReference type="PANTHER" id="PTHR38460">
    <property type="entry name" value="TAUTOMERASE YOLI-RELATED"/>
    <property type="match status" value="1"/>
</dbReference>
<dbReference type="EMBL" id="WMET01000005">
    <property type="protein sequence ID" value="MYL21609.1"/>
    <property type="molecule type" value="Genomic_DNA"/>
</dbReference>
<evidence type="ECO:0000313" key="2">
    <source>
        <dbReference type="Proteomes" id="UP000460949"/>
    </source>
</evidence>
<organism evidence="1 2">
    <name type="scientific">Halobacillus litoralis</name>
    <dbReference type="NCBI Taxonomy" id="45668"/>
    <lineage>
        <taxon>Bacteria</taxon>
        <taxon>Bacillati</taxon>
        <taxon>Bacillota</taxon>
        <taxon>Bacilli</taxon>
        <taxon>Bacillales</taxon>
        <taxon>Bacillaceae</taxon>
        <taxon>Halobacillus</taxon>
    </lineage>
</organism>
<dbReference type="PANTHER" id="PTHR38460:SF1">
    <property type="entry name" value="TAUTOMERASE YOLI-RELATED"/>
    <property type="match status" value="1"/>
</dbReference>
<dbReference type="InterPro" id="IPR037479">
    <property type="entry name" value="Tauto_MSAD"/>
</dbReference>
<name>A0A845DXR9_9BACI</name>
<dbReference type="SUPFAM" id="SSF55331">
    <property type="entry name" value="Tautomerase/MIF"/>
    <property type="match status" value="1"/>
</dbReference>
<sequence length="129" mass="15014">MPLLKFHMYEGRTEQEVKELLDVTHEVMVNAFEVPERDRYQVVHEHKPYQMIMEDTGLGFTRSEKFLLIHMISRKRTKKQVTSFYENLAHALDEQFGITSEDLMISISVNGDEDWSFGGGKAQFLTGDL</sequence>
<dbReference type="Proteomes" id="UP000460949">
    <property type="component" value="Unassembled WGS sequence"/>
</dbReference>
<protein>
    <submittedName>
        <fullName evidence="1">Tautomerase family protein</fullName>
    </submittedName>
</protein>
<proteinExistence type="predicted"/>
<dbReference type="RefSeq" id="WP_160839453.1">
    <property type="nucleotide sequence ID" value="NZ_WMET01000005.1"/>
</dbReference>